<dbReference type="AlphaFoldDB" id="A0A3P4ASG8"/>
<organism evidence="1 2">
    <name type="scientific">Thermus thermophilus</name>
    <dbReference type="NCBI Taxonomy" id="274"/>
    <lineage>
        <taxon>Bacteria</taxon>
        <taxon>Thermotogati</taxon>
        <taxon>Deinococcota</taxon>
        <taxon>Deinococci</taxon>
        <taxon>Thermales</taxon>
        <taxon>Thermaceae</taxon>
        <taxon>Thermus</taxon>
    </lineage>
</organism>
<dbReference type="EMBL" id="LR027517">
    <property type="protein sequence ID" value="VCU54051.1"/>
    <property type="molecule type" value="Genomic_DNA"/>
</dbReference>
<sequence>MEVQLRRARRAMYLRLAAWHAGPLGLAWAGRPELAPRYPEAYARCGGAPGLACAGVGGEPRVCLVRRLERLARSAERGGRRRRAQEKALVEELLLCVGHLRKELPPEFLPVLEATEKALRQDLDYLRSVASAPLSPEQKGQDQGQGP</sequence>
<dbReference type="RefSeq" id="WP_124105199.1">
    <property type="nucleotide sequence ID" value="NZ_LR027517.1"/>
</dbReference>
<name>A0A3P4ASG8_THETH</name>
<gene>
    <name evidence="1" type="ORF">TTHN1_01849</name>
</gene>
<proteinExistence type="predicted"/>
<dbReference type="Proteomes" id="UP000279841">
    <property type="component" value="Chromosome"/>
</dbReference>
<evidence type="ECO:0000313" key="2">
    <source>
        <dbReference type="Proteomes" id="UP000279841"/>
    </source>
</evidence>
<reference evidence="1 2" key="1">
    <citation type="submission" date="2018-10" db="EMBL/GenBank/DDBJ databases">
        <authorList>
            <person name="Peiro R."/>
            <person name="Begona"/>
            <person name="Cbmso G."/>
            <person name="Lopez M."/>
            <person name="Gonzalez S."/>
            <person name="Sacristan E."/>
            <person name="Castillo E."/>
        </authorList>
    </citation>
    <scope>NUCLEOTIDE SEQUENCE [LARGE SCALE GENOMIC DNA]</scope>
    <source>
        <strain evidence="1">TTHNAR1</strain>
    </source>
</reference>
<evidence type="ECO:0000313" key="1">
    <source>
        <dbReference type="EMBL" id="VCU54051.1"/>
    </source>
</evidence>
<accession>A0A3P4ASG8</accession>
<protein>
    <submittedName>
        <fullName evidence="1">Uncharacterized protein</fullName>
    </submittedName>
</protein>